<dbReference type="InterPro" id="IPR038972">
    <property type="entry name" value="YiaA-like"/>
</dbReference>
<feature type="transmembrane region" description="Helical" evidence="1">
    <location>
        <begin position="12"/>
        <end position="35"/>
    </location>
</feature>
<dbReference type="RefSeq" id="WP_343908997.1">
    <property type="nucleotide sequence ID" value="NZ_BAAAJE010000019.1"/>
</dbReference>
<dbReference type="PANTHER" id="PTHR37290:SF1">
    <property type="entry name" value="INNER MEMBRANE PROTEIN YIAA"/>
    <property type="match status" value="1"/>
</dbReference>
<dbReference type="Proteomes" id="UP001499979">
    <property type="component" value="Unassembled WGS sequence"/>
</dbReference>
<protein>
    <submittedName>
        <fullName evidence="3">YiaA/YiaB family inner membrane protein</fullName>
    </submittedName>
</protein>
<reference evidence="4" key="1">
    <citation type="journal article" date="2019" name="Int. J. Syst. Evol. Microbiol.">
        <title>The Global Catalogue of Microorganisms (GCM) 10K type strain sequencing project: providing services to taxonomists for standard genome sequencing and annotation.</title>
        <authorList>
            <consortium name="The Broad Institute Genomics Platform"/>
            <consortium name="The Broad Institute Genome Sequencing Center for Infectious Disease"/>
            <person name="Wu L."/>
            <person name="Ma J."/>
        </authorList>
    </citation>
    <scope>NUCLEOTIDE SEQUENCE [LARGE SCALE GENOMIC DNA]</scope>
    <source>
        <strain evidence="4">JCM 11813</strain>
    </source>
</reference>
<dbReference type="InterPro" id="IPR008024">
    <property type="entry name" value="YiaAB"/>
</dbReference>
<keyword evidence="4" id="KW-1185">Reference proteome</keyword>
<sequence>MDAPTPTPKNTAAFYAQSAIAFGLALFTMLAAVYYLPADPWPKAFLGLGTVFLTTSAFSLAKCVRDAHESQYVVSRLDQARVDRLLAEHDPWREVG</sequence>
<keyword evidence="1" id="KW-0472">Membrane</keyword>
<comment type="caution">
    <text evidence="3">The sequence shown here is derived from an EMBL/GenBank/DDBJ whole genome shotgun (WGS) entry which is preliminary data.</text>
</comment>
<evidence type="ECO:0000259" key="2">
    <source>
        <dbReference type="Pfam" id="PF05360"/>
    </source>
</evidence>
<dbReference type="PANTHER" id="PTHR37290">
    <property type="entry name" value="INNER MEMBRANE PROTEIN YIAA-RELATED"/>
    <property type="match status" value="1"/>
</dbReference>
<evidence type="ECO:0000313" key="4">
    <source>
        <dbReference type="Proteomes" id="UP001499979"/>
    </source>
</evidence>
<gene>
    <name evidence="3" type="ORF">GCM10009606_35940</name>
</gene>
<feature type="transmembrane region" description="Helical" evidence="1">
    <location>
        <begin position="41"/>
        <end position="61"/>
    </location>
</feature>
<evidence type="ECO:0000256" key="1">
    <source>
        <dbReference type="SAM" id="Phobius"/>
    </source>
</evidence>
<keyword evidence="1" id="KW-0812">Transmembrane</keyword>
<organism evidence="3 4">
    <name type="scientific">Nocardioides aquiterrae</name>
    <dbReference type="NCBI Taxonomy" id="203799"/>
    <lineage>
        <taxon>Bacteria</taxon>
        <taxon>Bacillati</taxon>
        <taxon>Actinomycetota</taxon>
        <taxon>Actinomycetes</taxon>
        <taxon>Propionibacteriales</taxon>
        <taxon>Nocardioidaceae</taxon>
        <taxon>Nocardioides</taxon>
    </lineage>
</organism>
<keyword evidence="1" id="KW-1133">Transmembrane helix</keyword>
<accession>A0ABP4F7K1</accession>
<evidence type="ECO:0000313" key="3">
    <source>
        <dbReference type="EMBL" id="GAA1154475.1"/>
    </source>
</evidence>
<dbReference type="EMBL" id="BAAAJE010000019">
    <property type="protein sequence ID" value="GAA1154475.1"/>
    <property type="molecule type" value="Genomic_DNA"/>
</dbReference>
<feature type="domain" description="YiaAB two helix" evidence="2">
    <location>
        <begin position="14"/>
        <end position="66"/>
    </location>
</feature>
<proteinExistence type="predicted"/>
<name>A0ABP4F7K1_9ACTN</name>
<dbReference type="Pfam" id="PF05360">
    <property type="entry name" value="YiaAB"/>
    <property type="match status" value="1"/>
</dbReference>